<dbReference type="EMBL" id="BMDY01000017">
    <property type="protein sequence ID" value="GGB12858.1"/>
    <property type="molecule type" value="Genomic_DNA"/>
</dbReference>
<proteinExistence type="predicted"/>
<reference evidence="2" key="1">
    <citation type="journal article" date="2019" name="Int. J. Syst. Evol. Microbiol.">
        <title>The Global Catalogue of Microorganisms (GCM) 10K type strain sequencing project: providing services to taxonomists for standard genome sequencing and annotation.</title>
        <authorList>
            <consortium name="The Broad Institute Genomics Platform"/>
            <consortium name="The Broad Institute Genome Sequencing Center for Infectious Disease"/>
            <person name="Wu L."/>
            <person name="Ma J."/>
        </authorList>
    </citation>
    <scope>NUCLEOTIDE SEQUENCE [LARGE SCALE GENOMIC DNA]</scope>
    <source>
        <strain evidence="2">CGMCC 1.10131</strain>
    </source>
</reference>
<name>A0ABQ1I4Z5_9ALTE</name>
<protein>
    <submittedName>
        <fullName evidence="1">Uncharacterized protein</fullName>
    </submittedName>
</protein>
<dbReference type="Proteomes" id="UP000651977">
    <property type="component" value="Unassembled WGS sequence"/>
</dbReference>
<evidence type="ECO:0000313" key="1">
    <source>
        <dbReference type="EMBL" id="GGB12858.1"/>
    </source>
</evidence>
<keyword evidence="2" id="KW-1185">Reference proteome</keyword>
<sequence>MRRVPYFILALLCWPCLVLANSALKLELAVDKELVQPPTTASIFSKVSWLQQQQLASSEVYSNSAELPAQQQQLLLRYQNVPRWRANWRGGLRWQAQDNLLFRAKGNRISSHLTLSNKLFCAICKTHIDTTLWKDGHVQFKLKSYFE</sequence>
<gene>
    <name evidence="1" type="ORF">GCM10007414_27740</name>
</gene>
<dbReference type="RefSeq" id="WP_055733132.1">
    <property type="nucleotide sequence ID" value="NZ_BMDY01000017.1"/>
</dbReference>
<comment type="caution">
    <text evidence="1">The sequence shown here is derived from an EMBL/GenBank/DDBJ whole genome shotgun (WGS) entry which is preliminary data.</text>
</comment>
<evidence type="ECO:0000313" key="2">
    <source>
        <dbReference type="Proteomes" id="UP000651977"/>
    </source>
</evidence>
<organism evidence="1 2">
    <name type="scientific">Agarivorans gilvus</name>
    <dbReference type="NCBI Taxonomy" id="680279"/>
    <lineage>
        <taxon>Bacteria</taxon>
        <taxon>Pseudomonadati</taxon>
        <taxon>Pseudomonadota</taxon>
        <taxon>Gammaproteobacteria</taxon>
        <taxon>Alteromonadales</taxon>
        <taxon>Alteromonadaceae</taxon>
        <taxon>Agarivorans</taxon>
    </lineage>
</organism>
<accession>A0ABQ1I4Z5</accession>